<evidence type="ECO:0000256" key="2">
    <source>
        <dbReference type="ARBA" id="ARBA00022679"/>
    </source>
</evidence>
<feature type="domain" description="Methyltransferase small" evidence="6">
    <location>
        <begin position="111"/>
        <end position="203"/>
    </location>
</feature>
<dbReference type="GO" id="GO:0032259">
    <property type="term" value="P:methylation"/>
    <property type="evidence" value="ECO:0007669"/>
    <property type="project" value="UniProtKB-KW"/>
</dbReference>
<feature type="domain" description="Release factor glutamine methyltransferase N-terminal" evidence="7">
    <location>
        <begin position="9"/>
        <end position="78"/>
    </location>
</feature>
<reference evidence="8" key="1">
    <citation type="journal article" date="2014" name="Int. J. Syst. Evol. Microbiol.">
        <title>Complete genome sequence of Corynebacterium casei LMG S-19264T (=DSM 44701T), isolated from a smear-ripened cheese.</title>
        <authorList>
            <consortium name="US DOE Joint Genome Institute (JGI-PGF)"/>
            <person name="Walter F."/>
            <person name="Albersmeier A."/>
            <person name="Kalinowski J."/>
            <person name="Ruckert C."/>
        </authorList>
    </citation>
    <scope>NUCLEOTIDE SEQUENCE</scope>
    <source>
        <strain evidence="8">CGMCC 1.15454</strain>
    </source>
</reference>
<dbReference type="CDD" id="cd02440">
    <property type="entry name" value="AdoMet_MTases"/>
    <property type="match status" value="1"/>
</dbReference>
<feature type="binding site" evidence="5">
    <location>
        <position position="193"/>
    </location>
    <ligand>
        <name>S-adenosyl-L-methionine</name>
        <dbReference type="ChEBI" id="CHEBI:59789"/>
    </ligand>
</feature>
<comment type="function">
    <text evidence="5">Methylates the class 1 translation termination release factors RF1/PrfA and RF2/PrfB on the glutamine residue of the universally conserved GGQ motif.</text>
</comment>
<dbReference type="InterPro" id="IPR019874">
    <property type="entry name" value="RF_methyltr_PrmC"/>
</dbReference>
<comment type="caution">
    <text evidence="8">The sequence shown here is derived from an EMBL/GenBank/DDBJ whole genome shotgun (WGS) entry which is preliminary data.</text>
</comment>
<dbReference type="NCBIfam" id="TIGR00536">
    <property type="entry name" value="hemK_fam"/>
    <property type="match status" value="1"/>
</dbReference>
<dbReference type="PANTHER" id="PTHR18895">
    <property type="entry name" value="HEMK METHYLTRANSFERASE"/>
    <property type="match status" value="1"/>
</dbReference>
<dbReference type="InterPro" id="IPR050320">
    <property type="entry name" value="N5-glutamine_MTase"/>
</dbReference>
<dbReference type="PROSITE" id="PS00092">
    <property type="entry name" value="N6_MTASE"/>
    <property type="match status" value="1"/>
</dbReference>
<evidence type="ECO:0000313" key="9">
    <source>
        <dbReference type="Proteomes" id="UP000621492"/>
    </source>
</evidence>
<gene>
    <name evidence="5 8" type="primary">prmC</name>
    <name evidence="8" type="ORF">GCM10011409_37300</name>
</gene>
<feature type="binding site" evidence="5">
    <location>
        <begin position="193"/>
        <end position="196"/>
    </location>
    <ligand>
        <name>substrate</name>
    </ligand>
</feature>
<evidence type="ECO:0000256" key="4">
    <source>
        <dbReference type="ARBA" id="ARBA00048391"/>
    </source>
</evidence>
<protein>
    <recommendedName>
        <fullName evidence="5">Release factor glutamine methyltransferase</fullName>
        <shortName evidence="5">RF MTase</shortName>
        <ecNumber evidence="5">2.1.1.297</ecNumber>
    </recommendedName>
    <alternativeName>
        <fullName evidence="5">N5-glutamine methyltransferase PrmC</fullName>
    </alternativeName>
    <alternativeName>
        <fullName evidence="5">Protein-(glutamine-N5) MTase PrmC</fullName>
    </alternativeName>
    <alternativeName>
        <fullName evidence="5">Protein-glutamine N-methyltransferase PrmC</fullName>
    </alternativeName>
</protein>
<dbReference type="SUPFAM" id="SSF53335">
    <property type="entry name" value="S-adenosyl-L-methionine-dependent methyltransferases"/>
    <property type="match status" value="1"/>
</dbReference>
<dbReference type="GO" id="GO:0102559">
    <property type="term" value="F:peptide chain release factor N(5)-glutamine methyltransferase activity"/>
    <property type="evidence" value="ECO:0007669"/>
    <property type="project" value="UniProtKB-EC"/>
</dbReference>
<keyword evidence="3 5" id="KW-0949">S-adenosyl-L-methionine</keyword>
<dbReference type="HAMAP" id="MF_02126">
    <property type="entry name" value="RF_methyltr_PrmC"/>
    <property type="match status" value="1"/>
</dbReference>
<evidence type="ECO:0000256" key="3">
    <source>
        <dbReference type="ARBA" id="ARBA00022691"/>
    </source>
</evidence>
<dbReference type="Proteomes" id="UP000621492">
    <property type="component" value="Unassembled WGS sequence"/>
</dbReference>
<dbReference type="InterPro" id="IPR040758">
    <property type="entry name" value="PrmC_N"/>
</dbReference>
<dbReference type="InterPro" id="IPR004556">
    <property type="entry name" value="HemK-like"/>
</dbReference>
<feature type="binding site" evidence="5">
    <location>
        <position position="176"/>
    </location>
    <ligand>
        <name>S-adenosyl-L-methionine</name>
        <dbReference type="ChEBI" id="CHEBI:59789"/>
    </ligand>
</feature>
<evidence type="ECO:0000256" key="1">
    <source>
        <dbReference type="ARBA" id="ARBA00022603"/>
    </source>
</evidence>
<organism evidence="8 9">
    <name type="scientific">Lentibacillus populi</name>
    <dbReference type="NCBI Taxonomy" id="1827502"/>
    <lineage>
        <taxon>Bacteria</taxon>
        <taxon>Bacillati</taxon>
        <taxon>Bacillota</taxon>
        <taxon>Bacilli</taxon>
        <taxon>Bacillales</taxon>
        <taxon>Bacillaceae</taxon>
        <taxon>Lentibacillus</taxon>
    </lineage>
</organism>
<dbReference type="InterPro" id="IPR007848">
    <property type="entry name" value="Small_mtfrase_dom"/>
</dbReference>
<accession>A0A9W5U0J8</accession>
<dbReference type="AlphaFoldDB" id="A0A9W5U0J8"/>
<feature type="binding site" evidence="5">
    <location>
        <begin position="126"/>
        <end position="130"/>
    </location>
    <ligand>
        <name>S-adenosyl-L-methionine</name>
        <dbReference type="ChEBI" id="CHEBI:59789"/>
    </ligand>
</feature>
<evidence type="ECO:0000259" key="6">
    <source>
        <dbReference type="Pfam" id="PF05175"/>
    </source>
</evidence>
<dbReference type="Pfam" id="PF17827">
    <property type="entry name" value="PrmC_N"/>
    <property type="match status" value="1"/>
</dbReference>
<dbReference type="InterPro" id="IPR002052">
    <property type="entry name" value="DNA_methylase_N6_adenine_CS"/>
</dbReference>
<dbReference type="Gene3D" id="1.10.8.10">
    <property type="entry name" value="DNA helicase RuvA subunit, C-terminal domain"/>
    <property type="match status" value="1"/>
</dbReference>
<evidence type="ECO:0000259" key="7">
    <source>
        <dbReference type="Pfam" id="PF17827"/>
    </source>
</evidence>
<reference evidence="8" key="2">
    <citation type="submission" date="2020-09" db="EMBL/GenBank/DDBJ databases">
        <authorList>
            <person name="Sun Q."/>
            <person name="Zhou Y."/>
        </authorList>
    </citation>
    <scope>NUCLEOTIDE SEQUENCE</scope>
    <source>
        <strain evidence="8">CGMCC 1.15454</strain>
    </source>
</reference>
<comment type="similarity">
    <text evidence="5">Belongs to the protein N5-glutamine methyltransferase family. PrmC subfamily.</text>
</comment>
<feature type="binding site" evidence="5">
    <location>
        <position position="149"/>
    </location>
    <ligand>
        <name>S-adenosyl-L-methionine</name>
        <dbReference type="ChEBI" id="CHEBI:59789"/>
    </ligand>
</feature>
<dbReference type="InterPro" id="IPR029063">
    <property type="entry name" value="SAM-dependent_MTases_sf"/>
</dbReference>
<sequence>MEKPMKQYEVLRRASLFLAEHNREENVASILLQHYLGMSRAAFFAGMRDPVPETIAQQFATAVKAHAETGIPVQHLTGYEIFYGRRFHVNEHVLIPRPETEELVQHVIQFVQQCNTDKSLTIADIGTGSGIIACTLALELKNATIYATDISEDALTVAEKNANELHANVTFLQGDFLQPLLQQNIKADIIVSNPPYIARSETSMMSDTVIQFDPELALFAEENGLAAYRKIIGMLPKVIKRNAMVAFEIGYQQGEVVKRLLKAQLPQSTVQVHQDINQKDRIVLAKITK</sequence>
<evidence type="ECO:0000256" key="5">
    <source>
        <dbReference type="HAMAP-Rule" id="MF_02126"/>
    </source>
</evidence>
<dbReference type="EC" id="2.1.1.297" evidence="5"/>
<name>A0A9W5U0J8_9BACI</name>
<keyword evidence="2 5" id="KW-0808">Transferase</keyword>
<keyword evidence="9" id="KW-1185">Reference proteome</keyword>
<dbReference type="EMBL" id="BMJD01000042">
    <property type="protein sequence ID" value="GGB56262.1"/>
    <property type="molecule type" value="Genomic_DNA"/>
</dbReference>
<proteinExistence type="inferred from homology"/>
<dbReference type="NCBIfam" id="TIGR03534">
    <property type="entry name" value="RF_mod_PrmC"/>
    <property type="match status" value="1"/>
</dbReference>
<evidence type="ECO:0000313" key="8">
    <source>
        <dbReference type="EMBL" id="GGB56262.1"/>
    </source>
</evidence>
<dbReference type="GO" id="GO:0003676">
    <property type="term" value="F:nucleic acid binding"/>
    <property type="evidence" value="ECO:0007669"/>
    <property type="project" value="InterPro"/>
</dbReference>
<comment type="catalytic activity">
    <reaction evidence="4 5">
        <text>L-glutaminyl-[peptide chain release factor] + S-adenosyl-L-methionine = N(5)-methyl-L-glutaminyl-[peptide chain release factor] + S-adenosyl-L-homocysteine + H(+)</text>
        <dbReference type="Rhea" id="RHEA:42896"/>
        <dbReference type="Rhea" id="RHEA-COMP:10271"/>
        <dbReference type="Rhea" id="RHEA-COMP:10272"/>
        <dbReference type="ChEBI" id="CHEBI:15378"/>
        <dbReference type="ChEBI" id="CHEBI:30011"/>
        <dbReference type="ChEBI" id="CHEBI:57856"/>
        <dbReference type="ChEBI" id="CHEBI:59789"/>
        <dbReference type="ChEBI" id="CHEBI:61891"/>
        <dbReference type="EC" id="2.1.1.297"/>
    </reaction>
</comment>
<keyword evidence="1 5" id="KW-0489">Methyltransferase</keyword>
<dbReference type="RefSeq" id="WP_188725657.1">
    <property type="nucleotide sequence ID" value="NZ_BMJD01000042.1"/>
</dbReference>
<dbReference type="PANTHER" id="PTHR18895:SF74">
    <property type="entry name" value="MTRF1L RELEASE FACTOR GLUTAMINE METHYLTRANSFERASE"/>
    <property type="match status" value="1"/>
</dbReference>
<dbReference type="Pfam" id="PF05175">
    <property type="entry name" value="MTS"/>
    <property type="match status" value="1"/>
</dbReference>
<dbReference type="Gene3D" id="3.40.50.150">
    <property type="entry name" value="Vaccinia Virus protein VP39"/>
    <property type="match status" value="1"/>
</dbReference>